<dbReference type="InterPro" id="IPR024752">
    <property type="entry name" value="Myb/SANT-like_dom"/>
</dbReference>
<dbReference type="Pfam" id="PF12776">
    <property type="entry name" value="Myb_DNA-bind_3"/>
    <property type="match status" value="1"/>
</dbReference>
<name>A0ABR0D924_9LAMI</name>
<gene>
    <name evidence="3" type="ORF">RD792_007927</name>
</gene>
<sequence>MGSTQKSSGKGKFNHVKANWTPENHEVFIDLCLEQISLGNRPGTHLNREGWRNILDSFQTITGLKYDKTQLKNHWDGTKKHWMVWHKLISTERMKWDPNTRTFGASEQEWDDYLGVHTYISLFPLWQNFKNGPEKPEAAPFRLKELLFAEKLDIVFDGTVNLGQTNRPYNTPRKNTNWLTAEDPTSRRRKHDNKANENENQERFKKHQHGLTNTVFPVEELIGARLDGGNFERCCYDAGESRSVITVQSPPSKLSYSIEECIKCLDSIEELEQGSEVYLFALDIFLKKEYREIFLNLKKTSTKIAWLERLRSVGPPLPLH</sequence>
<feature type="domain" description="Myb/SANT-like" evidence="2">
    <location>
        <begin position="19"/>
        <end position="113"/>
    </location>
</feature>
<dbReference type="PANTHER" id="PTHR47584:SF17">
    <property type="entry name" value="MYB_SANT-LIKE DNA-BINDING DOMAIN PROTEIN"/>
    <property type="match status" value="1"/>
</dbReference>
<comment type="caution">
    <text evidence="3">The sequence shown here is derived from an EMBL/GenBank/DDBJ whole genome shotgun (WGS) entry which is preliminary data.</text>
</comment>
<proteinExistence type="predicted"/>
<evidence type="ECO:0000313" key="3">
    <source>
        <dbReference type="EMBL" id="KAK4485293.1"/>
    </source>
</evidence>
<dbReference type="InterPro" id="IPR045026">
    <property type="entry name" value="LIMYB"/>
</dbReference>
<protein>
    <recommendedName>
        <fullName evidence="2">Myb/SANT-like domain-containing protein</fullName>
    </recommendedName>
</protein>
<evidence type="ECO:0000313" key="4">
    <source>
        <dbReference type="Proteomes" id="UP001291926"/>
    </source>
</evidence>
<feature type="compositionally biased region" description="Polar residues" evidence="1">
    <location>
        <begin position="166"/>
        <end position="179"/>
    </location>
</feature>
<evidence type="ECO:0000256" key="1">
    <source>
        <dbReference type="SAM" id="MobiDB-lite"/>
    </source>
</evidence>
<accession>A0ABR0D924</accession>
<organism evidence="3 4">
    <name type="scientific">Penstemon davidsonii</name>
    <dbReference type="NCBI Taxonomy" id="160366"/>
    <lineage>
        <taxon>Eukaryota</taxon>
        <taxon>Viridiplantae</taxon>
        <taxon>Streptophyta</taxon>
        <taxon>Embryophyta</taxon>
        <taxon>Tracheophyta</taxon>
        <taxon>Spermatophyta</taxon>
        <taxon>Magnoliopsida</taxon>
        <taxon>eudicotyledons</taxon>
        <taxon>Gunneridae</taxon>
        <taxon>Pentapetalae</taxon>
        <taxon>asterids</taxon>
        <taxon>lamiids</taxon>
        <taxon>Lamiales</taxon>
        <taxon>Plantaginaceae</taxon>
        <taxon>Cheloneae</taxon>
        <taxon>Penstemon</taxon>
    </lineage>
</organism>
<reference evidence="3 4" key="1">
    <citation type="journal article" date="2023" name="bioRxiv">
        <title>Genome report: Whole genome sequence and annotation of Penstemon davidsonii.</title>
        <authorList>
            <person name="Ostevik K.L."/>
            <person name="Alabady M."/>
            <person name="Zhang M."/>
            <person name="Rausher M.D."/>
        </authorList>
    </citation>
    <scope>NUCLEOTIDE SEQUENCE [LARGE SCALE GENOMIC DNA]</scope>
    <source>
        <strain evidence="3">DNT005</strain>
        <tissue evidence="3">Whole leaf</tissue>
    </source>
</reference>
<keyword evidence="4" id="KW-1185">Reference proteome</keyword>
<feature type="region of interest" description="Disordered" evidence="1">
    <location>
        <begin position="166"/>
        <end position="205"/>
    </location>
</feature>
<evidence type="ECO:0000259" key="2">
    <source>
        <dbReference type="Pfam" id="PF12776"/>
    </source>
</evidence>
<dbReference type="PANTHER" id="PTHR47584">
    <property type="match status" value="1"/>
</dbReference>
<feature type="compositionally biased region" description="Basic and acidic residues" evidence="1">
    <location>
        <begin position="193"/>
        <end position="203"/>
    </location>
</feature>
<dbReference type="EMBL" id="JAYDYQ010002533">
    <property type="protein sequence ID" value="KAK4485293.1"/>
    <property type="molecule type" value="Genomic_DNA"/>
</dbReference>
<dbReference type="Proteomes" id="UP001291926">
    <property type="component" value="Unassembled WGS sequence"/>
</dbReference>